<evidence type="ECO:0000313" key="11">
    <source>
        <dbReference type="Proteomes" id="UP000320333"/>
    </source>
</evidence>
<dbReference type="Pfam" id="PF13450">
    <property type="entry name" value="NAD_binding_8"/>
    <property type="match status" value="1"/>
</dbReference>
<comment type="similarity">
    <text evidence="2">Belongs to the prenylcysteine oxidase family.</text>
</comment>
<reference evidence="10 11" key="1">
    <citation type="journal article" date="2019" name="Sci. Rep.">
        <title>Comparative genomics of chytrid fungi reveal insights into the obligate biotrophic and pathogenic lifestyle of Synchytrium endobioticum.</title>
        <authorList>
            <person name="van de Vossenberg B.T.L.H."/>
            <person name="Warris S."/>
            <person name="Nguyen H.D.T."/>
            <person name="van Gent-Pelzer M.P.E."/>
            <person name="Joly D.L."/>
            <person name="van de Geest H.C."/>
            <person name="Bonants P.J.M."/>
            <person name="Smith D.S."/>
            <person name="Levesque C.A."/>
            <person name="van der Lee T.A.J."/>
        </authorList>
    </citation>
    <scope>NUCLEOTIDE SEQUENCE [LARGE SCALE GENOMIC DNA]</scope>
    <source>
        <strain evidence="10 11">CBS 675.73</strain>
    </source>
</reference>
<dbReference type="OrthoDB" id="437369at2759"/>
<dbReference type="PANTHER" id="PTHR15944">
    <property type="entry name" value="FARNESYLCYSTEINE LYASE"/>
    <property type="match status" value="1"/>
</dbReference>
<dbReference type="PANTHER" id="PTHR15944:SF0">
    <property type="entry name" value="PRENYLCYSTEINE LYASE DOMAIN-CONTAINING PROTEIN"/>
    <property type="match status" value="1"/>
</dbReference>
<feature type="signal peptide" evidence="8">
    <location>
        <begin position="1"/>
        <end position="19"/>
    </location>
</feature>
<dbReference type="InterPro" id="IPR017046">
    <property type="entry name" value="Prenylcysteine_Oxase1"/>
</dbReference>
<feature type="chain" id="PRO_5021187783" description="GH18 domain-containing protein" evidence="8">
    <location>
        <begin position="20"/>
        <end position="931"/>
    </location>
</feature>
<name>A0A507FQ58_9FUNG</name>
<evidence type="ECO:0000256" key="4">
    <source>
        <dbReference type="ARBA" id="ARBA00022729"/>
    </source>
</evidence>
<evidence type="ECO:0000256" key="2">
    <source>
        <dbReference type="ARBA" id="ARBA00009967"/>
    </source>
</evidence>
<evidence type="ECO:0000256" key="8">
    <source>
        <dbReference type="SAM" id="SignalP"/>
    </source>
</evidence>
<evidence type="ECO:0000256" key="6">
    <source>
        <dbReference type="ARBA" id="ARBA00023002"/>
    </source>
</evidence>
<protein>
    <recommendedName>
        <fullName evidence="9">GH18 domain-containing protein</fullName>
    </recommendedName>
</protein>
<accession>A0A507FQ58</accession>
<dbReference type="InterPro" id="IPR001223">
    <property type="entry name" value="Glyco_hydro18_cat"/>
</dbReference>
<keyword evidence="3" id="KW-0285">Flavoprotein</keyword>
<dbReference type="GO" id="GO:0030328">
    <property type="term" value="P:prenylcysteine catabolic process"/>
    <property type="evidence" value="ECO:0007669"/>
    <property type="project" value="InterPro"/>
</dbReference>
<dbReference type="Gene3D" id="2.10.10.20">
    <property type="entry name" value="Carbohydrate-binding module superfamily 5/12"/>
    <property type="match status" value="1"/>
</dbReference>
<proteinExistence type="inferred from homology"/>
<dbReference type="InterPro" id="IPR017853">
    <property type="entry name" value="GH"/>
</dbReference>
<dbReference type="SUPFAM" id="SSF51905">
    <property type="entry name" value="FAD/NAD(P)-binding domain"/>
    <property type="match status" value="1"/>
</dbReference>
<dbReference type="InterPro" id="IPR036188">
    <property type="entry name" value="FAD/NAD-bd_sf"/>
</dbReference>
<dbReference type="PROSITE" id="PS51910">
    <property type="entry name" value="GH18_2"/>
    <property type="match status" value="1"/>
</dbReference>
<evidence type="ECO:0000256" key="1">
    <source>
        <dbReference type="ARBA" id="ARBA00001974"/>
    </source>
</evidence>
<evidence type="ECO:0000256" key="3">
    <source>
        <dbReference type="ARBA" id="ARBA00022630"/>
    </source>
</evidence>
<dbReference type="GO" id="GO:0030327">
    <property type="term" value="P:prenylated protein catabolic process"/>
    <property type="evidence" value="ECO:0007669"/>
    <property type="project" value="TreeGrafter"/>
</dbReference>
<dbReference type="Proteomes" id="UP000320333">
    <property type="component" value="Unassembled WGS sequence"/>
</dbReference>
<evidence type="ECO:0000313" key="10">
    <source>
        <dbReference type="EMBL" id="TPX77715.1"/>
    </source>
</evidence>
<keyword evidence="4 8" id="KW-0732">Signal</keyword>
<sequence length="931" mass="98721">MKSLIALLLPLCLSTLVAARVSFAPYIDATTSFDPVAYHTLTGTMEFSLGFVTAGPGNGPPQWNGNLVSSGYYKGQIAAIRAFGGDIRISFGGAANQELALAASDATTLANTYIQVLQTYSATYADFDIEGGAVKNRANVDLRNQALAKVQAALPSLKISYTLPVSTGGLTDDGIYLVQSAAKYNVKIDCLNIMAMDYYENIPYKDSNGNSLMGQYAIASTKATYKQVGTLVQSIGITPMIGVNDDVNEVFTLADAAQVAAFAASTSYVSMVSFWVVAADSNGSYAKTILAGLAGGATTKTSTPASTTASSIAPSSVTSAPPVTTASGTCFPAYNPSIAYSGQSKVSYNGVNYINTWYEGAGWVPGPGASPSDGGWVSQGACGTSATVVTMPQSTLTSASAASTVMTSAKPSTTTSKSSGTVMQPMQAEDLFSDTPAHPQMRVVKRLLDAAHAFWVEPVQLLLATLPAALTHHSVAVIGGGAAGASAALFMRDAGFNALNLTLFESSHSLGGRARVESIRVHDGEEIQVEIGASIFSASNKHLMDAVKRYNLTLQSSLKSSSDVRAGLDMLGIHDGESFIFTAAEDSLFETIGKVAWRWGLVSPYRARALALSAAALFENSYVLKSNRQLGFESVAKLFQQGLKMDSEVFKKSAQDYFLSHGVSSSFVTELIEPLVRVNYGQNIDINAIAALVCLKAAFAPTDAVVGGNKLIFENMVKESQADVKLDTKVSQVQKLKDGRYELTDSVGNSLGVFHDVIVAVPSVKGKEQIKFVNTQRAPTPIPYVHLHVTFVLGTMNPSFFKSKAPLPAGILTTASSNLGFNAIGTRYVSRSNANVTLTKIFSQSLMTDAVLASLYTFVESVDRFEWDAYPVLEPLHEKQDAWMMLDEAVREDGSHGGLYHVNAFESAFSAMERDRGGSKCCAVDDASMGD</sequence>
<comment type="cofactor">
    <cofactor evidence="1">
        <name>FAD</name>
        <dbReference type="ChEBI" id="CHEBI:57692"/>
    </cofactor>
</comment>
<keyword evidence="11" id="KW-1185">Reference proteome</keyword>
<dbReference type="SUPFAM" id="SSF51445">
    <property type="entry name" value="(Trans)glycosidases"/>
    <property type="match status" value="1"/>
</dbReference>
<keyword evidence="5" id="KW-0274">FAD</keyword>
<keyword evidence="6" id="KW-0560">Oxidoreductase</keyword>
<comment type="caution">
    <text evidence="10">The sequence shown here is derived from an EMBL/GenBank/DDBJ whole genome shotgun (WGS) entry which is preliminary data.</text>
</comment>
<dbReference type="Pfam" id="PF07156">
    <property type="entry name" value="Prenylcys_lyase"/>
    <property type="match status" value="1"/>
</dbReference>
<dbReference type="GO" id="GO:0001735">
    <property type="term" value="F:prenylcysteine oxidase activity"/>
    <property type="evidence" value="ECO:0007669"/>
    <property type="project" value="InterPro"/>
</dbReference>
<keyword evidence="7" id="KW-0325">Glycoprotein</keyword>
<evidence type="ECO:0000256" key="7">
    <source>
        <dbReference type="ARBA" id="ARBA00023180"/>
    </source>
</evidence>
<evidence type="ECO:0000256" key="5">
    <source>
        <dbReference type="ARBA" id="ARBA00022827"/>
    </source>
</evidence>
<dbReference type="InterPro" id="IPR010795">
    <property type="entry name" value="Prenylcys_lyase"/>
</dbReference>
<dbReference type="AlphaFoldDB" id="A0A507FQ58"/>
<dbReference type="Gene3D" id="3.50.50.60">
    <property type="entry name" value="FAD/NAD(P)-binding domain"/>
    <property type="match status" value="1"/>
</dbReference>
<dbReference type="Gene3D" id="3.20.20.80">
    <property type="entry name" value="Glycosidases"/>
    <property type="match status" value="1"/>
</dbReference>
<gene>
    <name evidence="10" type="ORF">CcCBS67573_g00973</name>
</gene>
<organism evidence="10 11">
    <name type="scientific">Chytriomyces confervae</name>
    <dbReference type="NCBI Taxonomy" id="246404"/>
    <lineage>
        <taxon>Eukaryota</taxon>
        <taxon>Fungi</taxon>
        <taxon>Fungi incertae sedis</taxon>
        <taxon>Chytridiomycota</taxon>
        <taxon>Chytridiomycota incertae sedis</taxon>
        <taxon>Chytridiomycetes</taxon>
        <taxon>Chytridiales</taxon>
        <taxon>Chytriomycetaceae</taxon>
        <taxon>Chytriomyces</taxon>
    </lineage>
</organism>
<dbReference type="EMBL" id="QEAP01000015">
    <property type="protein sequence ID" value="TPX77715.1"/>
    <property type="molecule type" value="Genomic_DNA"/>
</dbReference>
<dbReference type="CDD" id="cd12215">
    <property type="entry name" value="ChiC_BD"/>
    <property type="match status" value="1"/>
</dbReference>
<dbReference type="GO" id="GO:0005975">
    <property type="term" value="P:carbohydrate metabolic process"/>
    <property type="evidence" value="ECO:0007669"/>
    <property type="project" value="InterPro"/>
</dbReference>
<dbReference type="STRING" id="246404.A0A507FQ58"/>
<feature type="domain" description="GH18" evidence="9">
    <location>
        <begin position="20"/>
        <end position="296"/>
    </location>
</feature>
<evidence type="ECO:0000259" key="9">
    <source>
        <dbReference type="PROSITE" id="PS51910"/>
    </source>
</evidence>